<dbReference type="AlphaFoldDB" id="A0A1H8YLZ8"/>
<dbReference type="PANTHER" id="PTHR34853">
    <property type="match status" value="1"/>
</dbReference>
<sequence length="404" mass="42951">MTKPLRHKIIPALAAGACAAALLSAPAVAGAAPGHGALLGAVPVQSLDQAGARAALDATPFGSATVRYGLDAYRVIYRTTDRRGRPTTASGLVVLPRTREPRTAVYEHGTRSNRADVASVQESIQDRQAGLLLGAAGYTAVLPDYLGLGTGPGFHPYMDSRTEVSATLDLLRAAQTLASDRGKRFDPRVFVSGFSQGGQAAMAVGQALQGRTDASFRLSALAPISGPYDVRGAELPGIFDGSVAPDVAVFYLSYWTVSMNRLFPLYRNASEVFRAPYDQYAESLFDGSHSEEDIFPRLAATPAAMFTDSYLNRVRHLSGPLLDAARDSDGTCSAWRPHVPVRLFAGDADTQVPIANSLNCQRDLRVHGVNAPLTRLGSAEHLDTPAVALPQIVPWFDSLPAGPR</sequence>
<accession>A0A1H8YLZ8</accession>
<dbReference type="Gene3D" id="1.10.260.160">
    <property type="match status" value="1"/>
</dbReference>
<name>A0A1H8YLZ8_9PSEU</name>
<dbReference type="EMBL" id="FOEF01000024">
    <property type="protein sequence ID" value="SEP53093.1"/>
    <property type="molecule type" value="Genomic_DNA"/>
</dbReference>
<dbReference type="Gene3D" id="3.40.50.1820">
    <property type="entry name" value="alpha/beta hydrolase"/>
    <property type="match status" value="1"/>
</dbReference>
<dbReference type="GO" id="GO:0016042">
    <property type="term" value="P:lipid catabolic process"/>
    <property type="evidence" value="ECO:0007669"/>
    <property type="project" value="InterPro"/>
</dbReference>
<dbReference type="RefSeq" id="WP_177231736.1">
    <property type="nucleotide sequence ID" value="NZ_FOEF01000024.1"/>
</dbReference>
<dbReference type="SUPFAM" id="SSF53474">
    <property type="entry name" value="alpha/beta-Hydrolases"/>
    <property type="match status" value="1"/>
</dbReference>
<dbReference type="STRING" id="394193.SAMN04489732_12464"/>
<dbReference type="PANTHER" id="PTHR34853:SF1">
    <property type="entry name" value="LIPASE 5"/>
    <property type="match status" value="1"/>
</dbReference>
<keyword evidence="3" id="KW-1185">Reference proteome</keyword>
<dbReference type="Proteomes" id="UP000198582">
    <property type="component" value="Unassembled WGS sequence"/>
</dbReference>
<dbReference type="PIRSF" id="PIRSF029171">
    <property type="entry name" value="Esterase_LipA"/>
    <property type="match status" value="1"/>
</dbReference>
<evidence type="ECO:0000256" key="1">
    <source>
        <dbReference type="SAM" id="SignalP"/>
    </source>
</evidence>
<feature type="signal peptide" evidence="1">
    <location>
        <begin position="1"/>
        <end position="31"/>
    </location>
</feature>
<gene>
    <name evidence="2" type="ORF">SAMN04489732_12464</name>
</gene>
<dbReference type="GO" id="GO:0004806">
    <property type="term" value="F:triacylglycerol lipase activity"/>
    <property type="evidence" value="ECO:0007669"/>
    <property type="project" value="InterPro"/>
</dbReference>
<organism evidence="2 3">
    <name type="scientific">Amycolatopsis saalfeldensis</name>
    <dbReference type="NCBI Taxonomy" id="394193"/>
    <lineage>
        <taxon>Bacteria</taxon>
        <taxon>Bacillati</taxon>
        <taxon>Actinomycetota</taxon>
        <taxon>Actinomycetes</taxon>
        <taxon>Pseudonocardiales</taxon>
        <taxon>Pseudonocardiaceae</taxon>
        <taxon>Amycolatopsis</taxon>
    </lineage>
</organism>
<proteinExistence type="predicted"/>
<evidence type="ECO:0000313" key="3">
    <source>
        <dbReference type="Proteomes" id="UP000198582"/>
    </source>
</evidence>
<dbReference type="InterPro" id="IPR005152">
    <property type="entry name" value="Lipase_secreted"/>
</dbReference>
<reference evidence="2 3" key="1">
    <citation type="submission" date="2016-10" db="EMBL/GenBank/DDBJ databases">
        <authorList>
            <person name="de Groot N.N."/>
        </authorList>
    </citation>
    <scope>NUCLEOTIDE SEQUENCE [LARGE SCALE GENOMIC DNA]</scope>
    <source>
        <strain evidence="2 3">DSM 44993</strain>
    </source>
</reference>
<evidence type="ECO:0000313" key="2">
    <source>
        <dbReference type="EMBL" id="SEP53093.1"/>
    </source>
</evidence>
<keyword evidence="1" id="KW-0732">Signal</keyword>
<protein>
    <submittedName>
        <fullName evidence="2">Secretory lipase</fullName>
    </submittedName>
</protein>
<feature type="chain" id="PRO_5011640262" evidence="1">
    <location>
        <begin position="32"/>
        <end position="404"/>
    </location>
</feature>
<dbReference type="InterPro" id="IPR029058">
    <property type="entry name" value="AB_hydrolase_fold"/>
</dbReference>